<evidence type="ECO:0000259" key="9">
    <source>
        <dbReference type="PROSITE" id="PS50157"/>
    </source>
</evidence>
<dbReference type="EMBL" id="BMAW01129673">
    <property type="protein sequence ID" value="GFU31441.1"/>
    <property type="molecule type" value="Genomic_DNA"/>
</dbReference>
<dbReference type="Gene3D" id="3.30.160.60">
    <property type="entry name" value="Classic Zinc Finger"/>
    <property type="match status" value="2"/>
</dbReference>
<dbReference type="AlphaFoldDB" id="A0A8X6QUF1"/>
<dbReference type="PANTHER" id="PTHR14196:SF10">
    <property type="entry name" value="C2H2-TYPE DOMAIN-CONTAINING PROTEIN"/>
    <property type="match status" value="1"/>
</dbReference>
<dbReference type="PANTHER" id="PTHR14196">
    <property type="entry name" value="ODD-SKIPPED - RELATED"/>
    <property type="match status" value="1"/>
</dbReference>
<proteinExistence type="predicted"/>
<evidence type="ECO:0000256" key="7">
    <source>
        <dbReference type="PROSITE-ProRule" id="PRU00042"/>
    </source>
</evidence>
<dbReference type="GO" id="GO:0000981">
    <property type="term" value="F:DNA-binding transcription factor activity, RNA polymerase II-specific"/>
    <property type="evidence" value="ECO:0007669"/>
    <property type="project" value="TreeGrafter"/>
</dbReference>
<comment type="subcellular location">
    <subcellularLocation>
        <location evidence="1">Nucleus</location>
    </subcellularLocation>
</comment>
<feature type="signal peptide" evidence="8">
    <location>
        <begin position="1"/>
        <end position="18"/>
    </location>
</feature>
<dbReference type="OrthoDB" id="6436001at2759"/>
<keyword evidence="11" id="KW-1185">Reference proteome</keyword>
<sequence>MIVLILQFHCILVALVFKCGFHSKFVSPTSNVNFNKDSSSFFLKAPSFPVPQNLPEPILHVCRVCNKSFKLKGNLNVHFRIHTGDYPFICSVCQKKFRTKQQLERHSANHNHRNDI</sequence>
<protein>
    <recommendedName>
        <fullName evidence="9">C2H2-type domain-containing protein</fullName>
    </recommendedName>
</protein>
<dbReference type="FunFam" id="3.30.160.60:FF:000145">
    <property type="entry name" value="Zinc finger protein 574"/>
    <property type="match status" value="1"/>
</dbReference>
<comment type="caution">
    <text evidence="10">The sequence shown here is derived from an EMBL/GenBank/DDBJ whole genome shotgun (WGS) entry which is preliminary data.</text>
</comment>
<dbReference type="InterPro" id="IPR013087">
    <property type="entry name" value="Znf_C2H2_type"/>
</dbReference>
<accession>A0A8X6QUF1</accession>
<dbReference type="InterPro" id="IPR036236">
    <property type="entry name" value="Znf_C2H2_sf"/>
</dbReference>
<keyword evidence="8" id="KW-0732">Signal</keyword>
<evidence type="ECO:0000256" key="4">
    <source>
        <dbReference type="ARBA" id="ARBA00022771"/>
    </source>
</evidence>
<feature type="domain" description="C2H2-type" evidence="9">
    <location>
        <begin position="88"/>
        <end position="115"/>
    </location>
</feature>
<dbReference type="GO" id="GO:0000977">
    <property type="term" value="F:RNA polymerase II transcription regulatory region sequence-specific DNA binding"/>
    <property type="evidence" value="ECO:0007669"/>
    <property type="project" value="TreeGrafter"/>
</dbReference>
<dbReference type="GO" id="GO:0008270">
    <property type="term" value="F:zinc ion binding"/>
    <property type="evidence" value="ECO:0007669"/>
    <property type="project" value="UniProtKB-KW"/>
</dbReference>
<evidence type="ECO:0000256" key="6">
    <source>
        <dbReference type="ARBA" id="ARBA00023242"/>
    </source>
</evidence>
<reference evidence="10" key="1">
    <citation type="submission" date="2020-08" db="EMBL/GenBank/DDBJ databases">
        <title>Multicomponent nature underlies the extraordinary mechanical properties of spider dragline silk.</title>
        <authorList>
            <person name="Kono N."/>
            <person name="Nakamura H."/>
            <person name="Mori M."/>
            <person name="Yoshida Y."/>
            <person name="Ohtoshi R."/>
            <person name="Malay A.D."/>
            <person name="Moran D.A.P."/>
            <person name="Tomita M."/>
            <person name="Numata K."/>
            <person name="Arakawa K."/>
        </authorList>
    </citation>
    <scope>NUCLEOTIDE SEQUENCE</scope>
</reference>
<evidence type="ECO:0000256" key="5">
    <source>
        <dbReference type="ARBA" id="ARBA00022833"/>
    </source>
</evidence>
<evidence type="ECO:0000313" key="10">
    <source>
        <dbReference type="EMBL" id="GFU31441.1"/>
    </source>
</evidence>
<evidence type="ECO:0000256" key="3">
    <source>
        <dbReference type="ARBA" id="ARBA00022737"/>
    </source>
</evidence>
<name>A0A8X6QUF1_NEPPI</name>
<evidence type="ECO:0000256" key="2">
    <source>
        <dbReference type="ARBA" id="ARBA00022723"/>
    </source>
</evidence>
<dbReference type="SMART" id="SM00355">
    <property type="entry name" value="ZnF_C2H2"/>
    <property type="match status" value="2"/>
</dbReference>
<feature type="chain" id="PRO_5036481241" description="C2H2-type domain-containing protein" evidence="8">
    <location>
        <begin position="19"/>
        <end position="116"/>
    </location>
</feature>
<dbReference type="InterPro" id="IPR050717">
    <property type="entry name" value="C2H2-ZF_Transcription_Reg"/>
</dbReference>
<keyword evidence="4 7" id="KW-0863">Zinc-finger</keyword>
<dbReference type="PROSITE" id="PS00028">
    <property type="entry name" value="ZINC_FINGER_C2H2_1"/>
    <property type="match status" value="2"/>
</dbReference>
<dbReference type="SUPFAM" id="SSF57667">
    <property type="entry name" value="beta-beta-alpha zinc fingers"/>
    <property type="match status" value="1"/>
</dbReference>
<dbReference type="PROSITE" id="PS50157">
    <property type="entry name" value="ZINC_FINGER_C2H2_2"/>
    <property type="match status" value="2"/>
</dbReference>
<feature type="domain" description="C2H2-type" evidence="9">
    <location>
        <begin position="60"/>
        <end position="87"/>
    </location>
</feature>
<organism evidence="10 11">
    <name type="scientific">Nephila pilipes</name>
    <name type="common">Giant wood spider</name>
    <name type="synonym">Nephila maculata</name>
    <dbReference type="NCBI Taxonomy" id="299642"/>
    <lineage>
        <taxon>Eukaryota</taxon>
        <taxon>Metazoa</taxon>
        <taxon>Ecdysozoa</taxon>
        <taxon>Arthropoda</taxon>
        <taxon>Chelicerata</taxon>
        <taxon>Arachnida</taxon>
        <taxon>Araneae</taxon>
        <taxon>Araneomorphae</taxon>
        <taxon>Entelegynae</taxon>
        <taxon>Araneoidea</taxon>
        <taxon>Nephilidae</taxon>
        <taxon>Nephila</taxon>
    </lineage>
</organism>
<dbReference type="GO" id="GO:0009880">
    <property type="term" value="P:embryonic pattern specification"/>
    <property type="evidence" value="ECO:0007669"/>
    <property type="project" value="TreeGrafter"/>
</dbReference>
<evidence type="ECO:0000313" key="11">
    <source>
        <dbReference type="Proteomes" id="UP000887013"/>
    </source>
</evidence>
<evidence type="ECO:0000256" key="1">
    <source>
        <dbReference type="ARBA" id="ARBA00004123"/>
    </source>
</evidence>
<dbReference type="Proteomes" id="UP000887013">
    <property type="component" value="Unassembled WGS sequence"/>
</dbReference>
<keyword evidence="2" id="KW-0479">Metal-binding</keyword>
<dbReference type="GO" id="GO:0005634">
    <property type="term" value="C:nucleus"/>
    <property type="evidence" value="ECO:0007669"/>
    <property type="project" value="UniProtKB-SubCell"/>
</dbReference>
<dbReference type="GO" id="GO:0048619">
    <property type="term" value="P:embryonic hindgut morphogenesis"/>
    <property type="evidence" value="ECO:0007669"/>
    <property type="project" value="TreeGrafter"/>
</dbReference>
<keyword evidence="3" id="KW-0677">Repeat</keyword>
<keyword evidence="5" id="KW-0862">Zinc</keyword>
<keyword evidence="6" id="KW-0539">Nucleus</keyword>
<dbReference type="Pfam" id="PF00096">
    <property type="entry name" value="zf-C2H2"/>
    <property type="match status" value="2"/>
</dbReference>
<dbReference type="FunFam" id="3.30.160.60:FF:000624">
    <property type="entry name" value="zinc finger protein 697"/>
    <property type="match status" value="1"/>
</dbReference>
<gene>
    <name evidence="10" type="ORF">NPIL_147211</name>
</gene>
<evidence type="ECO:0000256" key="8">
    <source>
        <dbReference type="SAM" id="SignalP"/>
    </source>
</evidence>